<keyword evidence="2" id="KW-1185">Reference proteome</keyword>
<accession>A0ABN7RMX3</accession>
<evidence type="ECO:0000313" key="2">
    <source>
        <dbReference type="Proteomes" id="UP000679725"/>
    </source>
</evidence>
<sequence length="87" mass="9844">MAIIHLHPVHGRCVTLRTRSRHPLVYFGKYVCFNYLTLGDKAAGELNSQHRISFRKELPIIGKYGLILALGSSEPVNRPAEHHTQPD</sequence>
<dbReference type="EMBL" id="CAJRAU010000016">
    <property type="protein sequence ID" value="CAG5074999.1"/>
    <property type="molecule type" value="Genomic_DNA"/>
</dbReference>
<name>A0ABN7RMX3_9BACT</name>
<dbReference type="Proteomes" id="UP000679725">
    <property type="component" value="Unassembled WGS sequence"/>
</dbReference>
<comment type="caution">
    <text evidence="1">The sequence shown here is derived from an EMBL/GenBank/DDBJ whole genome shotgun (WGS) entry which is preliminary data.</text>
</comment>
<reference evidence="1 2" key="1">
    <citation type="submission" date="2021-04" db="EMBL/GenBank/DDBJ databases">
        <authorList>
            <person name="Rodrigo-Torres L."/>
            <person name="Arahal R. D."/>
            <person name="Lucena T."/>
        </authorList>
    </citation>
    <scope>NUCLEOTIDE SEQUENCE [LARGE SCALE GENOMIC DNA]</scope>
    <source>
        <strain evidence="1 2">CECT 9623</strain>
    </source>
</reference>
<proteinExistence type="predicted"/>
<gene>
    <name evidence="1" type="ORF">DYBT9623_05537</name>
</gene>
<protein>
    <submittedName>
        <fullName evidence="1">Uncharacterized protein</fullName>
    </submittedName>
</protein>
<organism evidence="1 2">
    <name type="scientific">Dyadobacter linearis</name>
    <dbReference type="NCBI Taxonomy" id="2823330"/>
    <lineage>
        <taxon>Bacteria</taxon>
        <taxon>Pseudomonadati</taxon>
        <taxon>Bacteroidota</taxon>
        <taxon>Cytophagia</taxon>
        <taxon>Cytophagales</taxon>
        <taxon>Spirosomataceae</taxon>
        <taxon>Dyadobacter</taxon>
    </lineage>
</organism>
<evidence type="ECO:0000313" key="1">
    <source>
        <dbReference type="EMBL" id="CAG5074999.1"/>
    </source>
</evidence>